<comment type="similarity">
    <text evidence="1">Belongs to the peptidase S28 family.</text>
</comment>
<gene>
    <name evidence="6" type="ORF">CRG98_029567</name>
</gene>
<organism evidence="6 7">
    <name type="scientific">Punica granatum</name>
    <name type="common">Pomegranate</name>
    <dbReference type="NCBI Taxonomy" id="22663"/>
    <lineage>
        <taxon>Eukaryota</taxon>
        <taxon>Viridiplantae</taxon>
        <taxon>Streptophyta</taxon>
        <taxon>Embryophyta</taxon>
        <taxon>Tracheophyta</taxon>
        <taxon>Spermatophyta</taxon>
        <taxon>Magnoliopsida</taxon>
        <taxon>eudicotyledons</taxon>
        <taxon>Gunneridae</taxon>
        <taxon>Pentapetalae</taxon>
        <taxon>rosids</taxon>
        <taxon>malvids</taxon>
        <taxon>Myrtales</taxon>
        <taxon>Lythraceae</taxon>
        <taxon>Punica</taxon>
    </lineage>
</organism>
<evidence type="ECO:0000313" key="7">
    <source>
        <dbReference type="Proteomes" id="UP000233551"/>
    </source>
</evidence>
<dbReference type="PANTHER" id="PTHR11010:SF96">
    <property type="entry name" value="LYSOSOMAL PRO-X CARBOXYPEPTIDASE-LIKE ISOFORM X1"/>
    <property type="match status" value="1"/>
</dbReference>
<evidence type="ECO:0000313" key="6">
    <source>
        <dbReference type="EMBL" id="PKI50041.1"/>
    </source>
</evidence>
<dbReference type="GO" id="GO:0070008">
    <property type="term" value="F:serine-type exopeptidase activity"/>
    <property type="evidence" value="ECO:0007669"/>
    <property type="project" value="InterPro"/>
</dbReference>
<evidence type="ECO:0000256" key="3">
    <source>
        <dbReference type="ARBA" id="ARBA00022729"/>
    </source>
</evidence>
<evidence type="ECO:0000256" key="4">
    <source>
        <dbReference type="ARBA" id="ARBA00022801"/>
    </source>
</evidence>
<name>A0A2I0J1D1_PUNGR</name>
<dbReference type="Gene3D" id="3.40.50.1820">
    <property type="entry name" value="alpha/beta hydrolase"/>
    <property type="match status" value="1"/>
</dbReference>
<keyword evidence="2" id="KW-0645">Protease</keyword>
<accession>A0A2I0J1D1</accession>
<evidence type="ECO:0000256" key="2">
    <source>
        <dbReference type="ARBA" id="ARBA00022670"/>
    </source>
</evidence>
<keyword evidence="7" id="KW-1185">Reference proteome</keyword>
<dbReference type="InterPro" id="IPR008758">
    <property type="entry name" value="Peptidase_S28"/>
</dbReference>
<reference evidence="6 7" key="1">
    <citation type="submission" date="2017-11" db="EMBL/GenBank/DDBJ databases">
        <title>De-novo sequencing of pomegranate (Punica granatum L.) genome.</title>
        <authorList>
            <person name="Akparov Z."/>
            <person name="Amiraslanov A."/>
            <person name="Hajiyeva S."/>
            <person name="Abbasov M."/>
            <person name="Kaur K."/>
            <person name="Hamwieh A."/>
            <person name="Solovyev V."/>
            <person name="Salamov A."/>
            <person name="Braich B."/>
            <person name="Kosarev P."/>
            <person name="Mahmoud A."/>
            <person name="Hajiyev E."/>
            <person name="Babayeva S."/>
            <person name="Izzatullayeva V."/>
            <person name="Mammadov A."/>
            <person name="Mammadov A."/>
            <person name="Sharifova S."/>
            <person name="Ojaghi J."/>
            <person name="Eynullazada K."/>
            <person name="Bayramov B."/>
            <person name="Abdulazimova A."/>
            <person name="Shahmuradov I."/>
        </authorList>
    </citation>
    <scope>NUCLEOTIDE SEQUENCE [LARGE SCALE GENOMIC DNA]</scope>
    <source>
        <strain evidence="7">cv. AG2017</strain>
        <tissue evidence="6">Leaf</tissue>
    </source>
</reference>
<proteinExistence type="inferred from homology"/>
<dbReference type="GO" id="GO:0006508">
    <property type="term" value="P:proteolysis"/>
    <property type="evidence" value="ECO:0007669"/>
    <property type="project" value="UniProtKB-KW"/>
</dbReference>
<dbReference type="PANTHER" id="PTHR11010">
    <property type="entry name" value="PROTEASE S28 PRO-X CARBOXYPEPTIDASE-RELATED"/>
    <property type="match status" value="1"/>
</dbReference>
<dbReference type="EMBL" id="PGOL01002155">
    <property type="protein sequence ID" value="PKI50041.1"/>
    <property type="molecule type" value="Genomic_DNA"/>
</dbReference>
<protein>
    <submittedName>
        <fullName evidence="6">Uncharacterized protein</fullName>
    </submittedName>
</protein>
<dbReference type="Proteomes" id="UP000233551">
    <property type="component" value="Unassembled WGS sequence"/>
</dbReference>
<keyword evidence="4" id="KW-0378">Hydrolase</keyword>
<evidence type="ECO:0000256" key="5">
    <source>
        <dbReference type="ARBA" id="ARBA00023180"/>
    </source>
</evidence>
<dbReference type="Pfam" id="PF05577">
    <property type="entry name" value="Peptidase_S28"/>
    <property type="match status" value="1"/>
</dbReference>
<keyword evidence="5" id="KW-0325">Glycoprotein</keyword>
<dbReference type="InterPro" id="IPR029058">
    <property type="entry name" value="AB_hydrolase_fold"/>
</dbReference>
<dbReference type="GO" id="GO:0008239">
    <property type="term" value="F:dipeptidyl-peptidase activity"/>
    <property type="evidence" value="ECO:0007669"/>
    <property type="project" value="TreeGrafter"/>
</dbReference>
<sequence length="190" mass="21232">MKVGSDTSLNSNPSLSALQQIFAGVVATYVNLTCYIKAPSNYTSGSWQIFSDIMMSVARNNKTMFQPAEWTLSKQKNYCKSVYGVAPRPIGSQHIMAVRDIFNLDYIDILYVHSVTRKHRQDIKLILQRFGSNIIFSNGLKDPFSSGGVLTNISGTIVAVYTAEGSHCLDIQARRTNVSDPDPYWLVKQR</sequence>
<dbReference type="AlphaFoldDB" id="A0A2I0J1D1"/>
<comment type="caution">
    <text evidence="6">The sequence shown here is derived from an EMBL/GenBank/DDBJ whole genome shotgun (WGS) entry which is preliminary data.</text>
</comment>
<dbReference type="STRING" id="22663.A0A2I0J1D1"/>
<evidence type="ECO:0000256" key="1">
    <source>
        <dbReference type="ARBA" id="ARBA00011079"/>
    </source>
</evidence>
<keyword evidence="3" id="KW-0732">Signal</keyword>